<dbReference type="AlphaFoldDB" id="A0ABD2NLB3"/>
<protein>
    <submittedName>
        <fullName evidence="2">Uncharacterized protein</fullName>
    </submittedName>
</protein>
<reference evidence="2 3" key="1">
    <citation type="journal article" date="2021" name="BMC Biol.">
        <title>Horizontally acquired antibacterial genes associated with adaptive radiation of ladybird beetles.</title>
        <authorList>
            <person name="Li H.S."/>
            <person name="Tang X.F."/>
            <person name="Huang Y.H."/>
            <person name="Xu Z.Y."/>
            <person name="Chen M.L."/>
            <person name="Du X.Y."/>
            <person name="Qiu B.Y."/>
            <person name="Chen P.T."/>
            <person name="Zhang W."/>
            <person name="Slipinski A."/>
            <person name="Escalona H.E."/>
            <person name="Waterhouse R.M."/>
            <person name="Zwick A."/>
            <person name="Pang H."/>
        </authorList>
    </citation>
    <scope>NUCLEOTIDE SEQUENCE [LARGE SCALE GENOMIC DNA]</scope>
    <source>
        <strain evidence="2">SYSU2018</strain>
    </source>
</reference>
<keyword evidence="3" id="KW-1185">Reference proteome</keyword>
<name>A0ABD2NLB3_9CUCU</name>
<feature type="region of interest" description="Disordered" evidence="1">
    <location>
        <begin position="50"/>
        <end position="73"/>
    </location>
</feature>
<gene>
    <name evidence="2" type="ORF">HHI36_016925</name>
</gene>
<dbReference type="EMBL" id="JABFTP020000124">
    <property type="protein sequence ID" value="KAL3279414.1"/>
    <property type="molecule type" value="Genomic_DNA"/>
</dbReference>
<evidence type="ECO:0000313" key="2">
    <source>
        <dbReference type="EMBL" id="KAL3279414.1"/>
    </source>
</evidence>
<dbReference type="Proteomes" id="UP001516400">
    <property type="component" value="Unassembled WGS sequence"/>
</dbReference>
<sequence length="144" mass="16545">MLPPGKRKHNSIALRRCCATETITIKNAPKNQAPTFRIKLYNLFEFANRSKPSQDPLSKNPSKTPSKSPFKKPTSDKLVEVLLPLKTTLESPESLINYLQFNSLMENLYESPYPKEVALNYVEDPEELAYFMCDDLYPLERQSC</sequence>
<proteinExistence type="predicted"/>
<evidence type="ECO:0000313" key="3">
    <source>
        <dbReference type="Proteomes" id="UP001516400"/>
    </source>
</evidence>
<feature type="compositionally biased region" description="Low complexity" evidence="1">
    <location>
        <begin position="56"/>
        <end position="72"/>
    </location>
</feature>
<comment type="caution">
    <text evidence="2">The sequence shown here is derived from an EMBL/GenBank/DDBJ whole genome shotgun (WGS) entry which is preliminary data.</text>
</comment>
<accession>A0ABD2NLB3</accession>
<evidence type="ECO:0000256" key="1">
    <source>
        <dbReference type="SAM" id="MobiDB-lite"/>
    </source>
</evidence>
<organism evidence="2 3">
    <name type="scientific">Cryptolaemus montrouzieri</name>
    <dbReference type="NCBI Taxonomy" id="559131"/>
    <lineage>
        <taxon>Eukaryota</taxon>
        <taxon>Metazoa</taxon>
        <taxon>Ecdysozoa</taxon>
        <taxon>Arthropoda</taxon>
        <taxon>Hexapoda</taxon>
        <taxon>Insecta</taxon>
        <taxon>Pterygota</taxon>
        <taxon>Neoptera</taxon>
        <taxon>Endopterygota</taxon>
        <taxon>Coleoptera</taxon>
        <taxon>Polyphaga</taxon>
        <taxon>Cucujiformia</taxon>
        <taxon>Coccinelloidea</taxon>
        <taxon>Coccinellidae</taxon>
        <taxon>Scymninae</taxon>
        <taxon>Scymnini</taxon>
        <taxon>Cryptolaemus</taxon>
    </lineage>
</organism>